<dbReference type="Gene3D" id="1.10.10.10">
    <property type="entry name" value="Winged helix-like DNA-binding domain superfamily/Winged helix DNA-binding domain"/>
    <property type="match status" value="1"/>
</dbReference>
<feature type="compositionally biased region" description="Basic and acidic residues" evidence="2">
    <location>
        <begin position="444"/>
        <end position="453"/>
    </location>
</feature>
<dbReference type="GO" id="GO:0003677">
    <property type="term" value="F:DNA binding"/>
    <property type="evidence" value="ECO:0007669"/>
    <property type="project" value="InterPro"/>
</dbReference>
<feature type="compositionally biased region" description="Pro residues" evidence="2">
    <location>
        <begin position="608"/>
        <end position="619"/>
    </location>
</feature>
<organism evidence="4 5">
    <name type="scientific">Asterophora parasitica</name>
    <dbReference type="NCBI Taxonomy" id="117018"/>
    <lineage>
        <taxon>Eukaryota</taxon>
        <taxon>Fungi</taxon>
        <taxon>Dikarya</taxon>
        <taxon>Basidiomycota</taxon>
        <taxon>Agaricomycotina</taxon>
        <taxon>Agaricomycetes</taxon>
        <taxon>Agaricomycetidae</taxon>
        <taxon>Agaricales</taxon>
        <taxon>Tricholomatineae</taxon>
        <taxon>Lyophyllaceae</taxon>
        <taxon>Asterophora</taxon>
    </lineage>
</organism>
<feature type="compositionally biased region" description="Low complexity" evidence="2">
    <location>
        <begin position="316"/>
        <end position="327"/>
    </location>
</feature>
<evidence type="ECO:0000256" key="2">
    <source>
        <dbReference type="SAM" id="MobiDB-lite"/>
    </source>
</evidence>
<feature type="compositionally biased region" description="Low complexity" evidence="2">
    <location>
        <begin position="454"/>
        <end position="468"/>
    </location>
</feature>
<reference evidence="4" key="2">
    <citation type="submission" date="2021-10" db="EMBL/GenBank/DDBJ databases">
        <title>Phylogenomics reveals ancestral predisposition of the termite-cultivated fungus Termitomyces towards a domesticated lifestyle.</title>
        <authorList>
            <person name="Auxier B."/>
            <person name="Grum-Grzhimaylo A."/>
            <person name="Cardenas M.E."/>
            <person name="Lodge J.D."/>
            <person name="Laessoe T."/>
            <person name="Pedersen O."/>
            <person name="Smith M.E."/>
            <person name="Kuyper T.W."/>
            <person name="Franco-Molano E.A."/>
            <person name="Baroni T.J."/>
            <person name="Aanen D.K."/>
        </authorList>
    </citation>
    <scope>NUCLEOTIDE SEQUENCE</scope>
    <source>
        <strain evidence="4">AP01</strain>
        <tissue evidence="4">Mycelium</tissue>
    </source>
</reference>
<dbReference type="PROSITE" id="PS51504">
    <property type="entry name" value="H15"/>
    <property type="match status" value="1"/>
</dbReference>
<feature type="compositionally biased region" description="Low complexity" evidence="2">
    <location>
        <begin position="352"/>
        <end position="362"/>
    </location>
</feature>
<feature type="compositionally biased region" description="Low complexity" evidence="2">
    <location>
        <begin position="161"/>
        <end position="177"/>
    </location>
</feature>
<feature type="compositionally biased region" description="Low complexity" evidence="2">
    <location>
        <begin position="74"/>
        <end position="86"/>
    </location>
</feature>
<feature type="region of interest" description="Disordered" evidence="2">
    <location>
        <begin position="68"/>
        <end position="242"/>
    </location>
</feature>
<reference evidence="4" key="1">
    <citation type="submission" date="2020-07" db="EMBL/GenBank/DDBJ databases">
        <authorList>
            <person name="Nieuwenhuis M."/>
            <person name="Van De Peppel L.J.J."/>
        </authorList>
    </citation>
    <scope>NUCLEOTIDE SEQUENCE</scope>
    <source>
        <strain evidence="4">AP01</strain>
        <tissue evidence="4">Mycelium</tissue>
    </source>
</reference>
<proteinExistence type="predicted"/>
<accession>A0A9P7GD59</accession>
<name>A0A9P7GD59_9AGAR</name>
<gene>
    <name evidence="4" type="ORF">DXG03_001139</name>
</gene>
<dbReference type="SUPFAM" id="SSF46785">
    <property type="entry name" value="Winged helix' DNA-binding domain"/>
    <property type="match status" value="1"/>
</dbReference>
<comment type="caution">
    <text evidence="4">The sequence shown here is derived from an EMBL/GenBank/DDBJ whole genome shotgun (WGS) entry which is preliminary data.</text>
</comment>
<dbReference type="OrthoDB" id="5863171at2759"/>
<dbReference type="Pfam" id="PF00538">
    <property type="entry name" value="Linker_histone"/>
    <property type="match status" value="1"/>
</dbReference>
<feature type="compositionally biased region" description="Acidic residues" evidence="2">
    <location>
        <begin position="626"/>
        <end position="643"/>
    </location>
</feature>
<dbReference type="InterPro" id="IPR036390">
    <property type="entry name" value="WH_DNA-bd_sf"/>
</dbReference>
<feature type="compositionally biased region" description="Pro residues" evidence="2">
    <location>
        <begin position="328"/>
        <end position="338"/>
    </location>
</feature>
<evidence type="ECO:0000313" key="5">
    <source>
        <dbReference type="Proteomes" id="UP000775547"/>
    </source>
</evidence>
<dbReference type="EMBL" id="JABCKV010000012">
    <property type="protein sequence ID" value="KAG5647180.1"/>
    <property type="molecule type" value="Genomic_DNA"/>
</dbReference>
<dbReference type="GO" id="GO:0000786">
    <property type="term" value="C:nucleosome"/>
    <property type="evidence" value="ECO:0007669"/>
    <property type="project" value="InterPro"/>
</dbReference>
<evidence type="ECO:0000259" key="3">
    <source>
        <dbReference type="PROSITE" id="PS51504"/>
    </source>
</evidence>
<feature type="compositionally biased region" description="Pro residues" evidence="2">
    <location>
        <begin position="178"/>
        <end position="209"/>
    </location>
</feature>
<dbReference type="AlphaFoldDB" id="A0A9P7GD59"/>
<feature type="region of interest" description="Disordered" evidence="2">
    <location>
        <begin position="598"/>
        <end position="643"/>
    </location>
</feature>
<feature type="compositionally biased region" description="Pro residues" evidence="2">
    <location>
        <begin position="138"/>
        <end position="160"/>
    </location>
</feature>
<sequence length="643" mass="67584">MLLPRILSTHIHTIFLDHELKKQYLALLPPQQIIDICLNFDLHVPPYVKSSIWPADINAAIAAMRKASPPPTEAPAAPVASTSTSTDGTTPAMGSLATSSDPSTAADKSIEQPTEAQPPDKPPTPDLSASAQTSVQPSPAPEQPPAAAPAPVPPQPPYPHQPYGYGHPQAAYPHAPYYQPPPGYPPYPSPYPYPQMPTTYPPPPHPAYPQPLTSPFTTAPLTHPPQPTPDAFNPNPNPTEDLPSYEEMIAEALLDSGDLEGCAPKDLFTWMASRYPLQQNFRPSASQALQKAFKRGRFQKSSGGKYRLNATWEGGNTSRRTTRRPQTQNPPAPAPAPASPFTHAPLVHHHQQPAAQPGFQAPGFNYTFQQQGYPGFQRQTPAQQQAQPATAATGTSAAVSAAATTDDAGQPPAADGPAHDAWEAAQNILKAINFDSLLQLPKEDDKATAEQDKAPAAGPSTATPSAPVASASDVDFLTAALSGGDAAHAGTGTTGTEVLNDNVAAGRAELQAQLALLAAQLAELSQEDEDDPVVHYPVVGPPASAPAPAPAPVPAPPVSHVPHPFMPYPPVVVGYNPVPPSQVPMGSLPPDVGFALPGPAATVVQPPLQAPPPPPPHIVPPSVTAEQEEEEDSEDDDDMEEVI</sequence>
<protein>
    <recommendedName>
        <fullName evidence="1">Histone H1</fullName>
    </recommendedName>
</protein>
<keyword evidence="5" id="KW-1185">Reference proteome</keyword>
<dbReference type="InterPro" id="IPR005818">
    <property type="entry name" value="Histone_H1/H5_H15"/>
</dbReference>
<feature type="region of interest" description="Disordered" evidence="2">
    <location>
        <begin position="444"/>
        <end position="468"/>
    </location>
</feature>
<feature type="region of interest" description="Disordered" evidence="2">
    <location>
        <begin position="294"/>
        <end position="418"/>
    </location>
</feature>
<evidence type="ECO:0000313" key="4">
    <source>
        <dbReference type="EMBL" id="KAG5647180.1"/>
    </source>
</evidence>
<feature type="compositionally biased region" description="Low complexity" evidence="2">
    <location>
        <begin position="379"/>
        <end position="416"/>
    </location>
</feature>
<dbReference type="Proteomes" id="UP000775547">
    <property type="component" value="Unassembled WGS sequence"/>
</dbReference>
<feature type="domain" description="H15" evidence="3">
    <location>
        <begin position="241"/>
        <end position="310"/>
    </location>
</feature>
<dbReference type="GO" id="GO:0006334">
    <property type="term" value="P:nucleosome assembly"/>
    <property type="evidence" value="ECO:0007669"/>
    <property type="project" value="InterPro"/>
</dbReference>
<dbReference type="InterPro" id="IPR036388">
    <property type="entry name" value="WH-like_DNA-bd_sf"/>
</dbReference>
<evidence type="ECO:0000256" key="1">
    <source>
        <dbReference type="ARBA" id="ARBA00020833"/>
    </source>
</evidence>